<dbReference type="Pfam" id="PF20921">
    <property type="entry name" value="DUF1846_C"/>
    <property type="match status" value="1"/>
</dbReference>
<protein>
    <submittedName>
        <fullName evidence="3">Uncharacterized protein</fullName>
    </submittedName>
</protein>
<organism evidence="3 4">
    <name type="scientific">Fastidiosipila sanguinis</name>
    <dbReference type="NCBI Taxonomy" id="236753"/>
    <lineage>
        <taxon>Bacteria</taxon>
        <taxon>Bacillati</taxon>
        <taxon>Bacillota</taxon>
        <taxon>Clostridia</taxon>
        <taxon>Eubacteriales</taxon>
        <taxon>Oscillospiraceae</taxon>
        <taxon>Fastidiosipila</taxon>
    </lineage>
</organism>
<dbReference type="RefSeq" id="WP_106011817.1">
    <property type="nucleotide sequence ID" value="NZ_CP027226.1"/>
</dbReference>
<dbReference type="Gene3D" id="3.10.630.10">
    <property type="entry name" value="dip2346 domain like"/>
    <property type="match status" value="1"/>
</dbReference>
<gene>
    <name evidence="3" type="ORF">C5Q98_00655</name>
</gene>
<accession>A0A2S0KLF7</accession>
<evidence type="ECO:0000313" key="4">
    <source>
        <dbReference type="Proteomes" id="UP000237947"/>
    </source>
</evidence>
<proteinExistence type="predicted"/>
<dbReference type="Gene3D" id="1.20.1570.10">
    <property type="entry name" value="dip2346 domain like"/>
    <property type="match status" value="1"/>
</dbReference>
<feature type="domain" description="DUF1846" evidence="1">
    <location>
        <begin position="4"/>
        <end position="334"/>
    </location>
</feature>
<dbReference type="OrthoDB" id="9803572at2"/>
<feature type="domain" description="DUF1846" evidence="2">
    <location>
        <begin position="339"/>
        <end position="503"/>
    </location>
</feature>
<dbReference type="KEGG" id="fsa:C5Q98_00655"/>
<dbReference type="Proteomes" id="UP000237947">
    <property type="component" value="Chromosome"/>
</dbReference>
<dbReference type="EMBL" id="CP027226">
    <property type="protein sequence ID" value="AVM41829.1"/>
    <property type="molecule type" value="Genomic_DNA"/>
</dbReference>
<dbReference type="Gene3D" id="3.40.140.40">
    <property type="entry name" value="Domain of unknown function (DUF1846), C-terminal subdomain"/>
    <property type="match status" value="1"/>
</dbReference>
<dbReference type="Pfam" id="PF08903">
    <property type="entry name" value="DUF1846"/>
    <property type="match status" value="1"/>
</dbReference>
<keyword evidence="4" id="KW-1185">Reference proteome</keyword>
<evidence type="ECO:0000259" key="2">
    <source>
        <dbReference type="Pfam" id="PF20921"/>
    </source>
</evidence>
<dbReference type="InterPro" id="IPR048441">
    <property type="entry name" value="DUF1846_C"/>
</dbReference>
<dbReference type="AlphaFoldDB" id="A0A2S0KLF7"/>
<name>A0A2S0KLF7_9FIRM</name>
<reference evidence="4" key="1">
    <citation type="submission" date="2018-02" db="EMBL/GenBank/DDBJ databases">
        <authorList>
            <person name="Holder M.E."/>
            <person name="Ajami N.J."/>
            <person name="Petrosino J.F."/>
        </authorList>
    </citation>
    <scope>NUCLEOTIDE SEQUENCE [LARGE SCALE GENOMIC DNA]</scope>
    <source>
        <strain evidence="4">CCUG 47711</strain>
    </source>
</reference>
<evidence type="ECO:0000313" key="3">
    <source>
        <dbReference type="EMBL" id="AVM41829.1"/>
    </source>
</evidence>
<dbReference type="InterPro" id="IPR048496">
    <property type="entry name" value="DUF1846_N"/>
</dbReference>
<sequence>MQKGFDNDKYVDLQSRYILERVEQSEKLYLEFGGKLFGDLHAMRVLPGFDPDAKIKILQELREQAEIIICIYAGDIAENKIREDYGISYEDEVLRMIDEFRSRQLSVNSVVVTRYSENKAVQIFKSRLERRNIKVYLHEATQGYPLDVDTIVSESGYGQNEYIQTDKKLVVVTAPGPNSGKLGICLSQLYHEIARGKKAGYAKFETFPVWNLPLKHPVNVAYEAATADLLDVNMIDPYHLEAYGEYAINYNRDIEAFPLVRRILNKIFDGESPYKSPTDMGVNQVGNCIIDDEVVKDAANQEIIRRYLHTASAYRRGTTGEEPYQRTKLLMDEMQLTEEDRLVVKPARDYAKLLKEERPDLYPEDKTPRVTALELPNGLIVTGKGSKQMSSISAAIINAIKVMTGLADPIHLLSPVVLEPVHYLKEDILGQRENSLSALEILITLSISAATNPMAREALDALRNLRGCQAHSTVLLNKNDEEICSQLGIEHTSDPVFGANTLFY</sequence>
<dbReference type="NCBIfam" id="NF010184">
    <property type="entry name" value="PRK13663.1"/>
    <property type="match status" value="1"/>
</dbReference>
<evidence type="ECO:0000259" key="1">
    <source>
        <dbReference type="Pfam" id="PF08903"/>
    </source>
</evidence>